<name>A0ABD2EQC1_DAUMA</name>
<accession>A0ABD2EQC1</accession>
<dbReference type="InterPro" id="IPR014716">
    <property type="entry name" value="Fibrinogen_a/b/g_C_1"/>
</dbReference>
<evidence type="ECO:0000256" key="6">
    <source>
        <dbReference type="ARBA" id="ARBA00022696"/>
    </source>
</evidence>
<dbReference type="GO" id="GO:0071944">
    <property type="term" value="C:cell periphery"/>
    <property type="evidence" value="ECO:0007669"/>
    <property type="project" value="UniProtKB-ARBA"/>
</dbReference>
<keyword evidence="8 21" id="KW-0732">Signal</keyword>
<dbReference type="GO" id="GO:0005737">
    <property type="term" value="C:cytoplasm"/>
    <property type="evidence" value="ECO:0007669"/>
    <property type="project" value="UniProtKB-ARBA"/>
</dbReference>
<keyword evidence="3" id="KW-0964">Secreted</keyword>
<evidence type="ECO:0000256" key="17">
    <source>
        <dbReference type="ARBA" id="ARBA00025974"/>
    </source>
</evidence>
<protein>
    <recommendedName>
        <fullName evidence="2">Fibrinogen alpha chain</fullName>
    </recommendedName>
</protein>
<evidence type="ECO:0000256" key="21">
    <source>
        <dbReference type="SAM" id="SignalP"/>
    </source>
</evidence>
<evidence type="ECO:0000313" key="24">
    <source>
        <dbReference type="Proteomes" id="UP001610411"/>
    </source>
</evidence>
<dbReference type="GO" id="GO:0046872">
    <property type="term" value="F:metal ion binding"/>
    <property type="evidence" value="ECO:0007669"/>
    <property type="project" value="UniProtKB-KW"/>
</dbReference>
<evidence type="ECO:0000256" key="10">
    <source>
        <dbReference type="ARBA" id="ARBA00022859"/>
    </source>
</evidence>
<dbReference type="GO" id="GO:0072378">
    <property type="term" value="P:blood coagulation, fibrin clot formation"/>
    <property type="evidence" value="ECO:0007669"/>
    <property type="project" value="UniProtKB-ARBA"/>
</dbReference>
<dbReference type="InterPro" id="IPR012290">
    <property type="entry name" value="Fibrinogen_a/b/g_coil_dom"/>
</dbReference>
<keyword evidence="5" id="KW-0399">Innate immunity</keyword>
<dbReference type="Pfam" id="PF00147">
    <property type="entry name" value="Fibrinogen_C"/>
    <property type="match status" value="1"/>
</dbReference>
<dbReference type="PROSITE" id="PS51406">
    <property type="entry name" value="FIBRINOGEN_C_2"/>
    <property type="match status" value="1"/>
</dbReference>
<keyword evidence="15" id="KW-0325">Glycoprotein</keyword>
<dbReference type="Pfam" id="PF08702">
    <property type="entry name" value="Fib_alpha"/>
    <property type="match status" value="1"/>
</dbReference>
<dbReference type="InterPro" id="IPR020837">
    <property type="entry name" value="Fibrinogen_CS"/>
</dbReference>
<feature type="region of interest" description="Disordered" evidence="20">
    <location>
        <begin position="261"/>
        <end position="547"/>
    </location>
</feature>
<comment type="function">
    <text evidence="18">Cleaved by the protease thrombin to yield monomers which, together with fibrinogen beta (FGB) and fibrinogen gamma (FGG), polymerize to form an insoluble fibrin matrix. Fibrin has a major function in hemostasis as one of the primary components of blood clots. In addition, functions during the early stages of wound repair to stabilize the lesion and guide cell migration during re-epithelialization. Was originally thought to be essential for platelet aggregation, based on in vitro studies using anticoagulated blood. However, subsequent studies have shown that it is not absolutely required for thrombus formation in vivo. Enhances expression of SELP in activated platelets via an ITGB3-dependent pathway. Maternal fibrinogen is essential for successful pregnancy. Fibrin deposition is also associated with infection, where it protects against IFNG-mediated hemorrhage. May also facilitate the immune response via both innate and T-cell mediated pathways.</text>
</comment>
<dbReference type="EMBL" id="JBFSEQ010000003">
    <property type="protein sequence ID" value="KAL2781005.1"/>
    <property type="molecule type" value="Genomic_DNA"/>
</dbReference>
<dbReference type="GO" id="GO:2000352">
    <property type="term" value="P:negative regulation of endothelial cell apoptotic process"/>
    <property type="evidence" value="ECO:0007669"/>
    <property type="project" value="UniProtKB-ARBA"/>
</dbReference>
<evidence type="ECO:0000256" key="20">
    <source>
        <dbReference type="SAM" id="MobiDB-lite"/>
    </source>
</evidence>
<evidence type="ECO:0000256" key="2">
    <source>
        <dbReference type="ARBA" id="ARBA00017850"/>
    </source>
</evidence>
<dbReference type="GO" id="GO:0045087">
    <property type="term" value="P:innate immune response"/>
    <property type="evidence" value="ECO:0007669"/>
    <property type="project" value="UniProtKB-KW"/>
</dbReference>
<evidence type="ECO:0000256" key="13">
    <source>
        <dbReference type="ARBA" id="ARBA00023130"/>
    </source>
</evidence>
<evidence type="ECO:0000313" key="23">
    <source>
        <dbReference type="EMBL" id="KAL2781005.1"/>
    </source>
</evidence>
<feature type="signal peptide" evidence="21">
    <location>
        <begin position="1"/>
        <end position="19"/>
    </location>
</feature>
<dbReference type="GO" id="GO:0002250">
    <property type="term" value="P:adaptive immune response"/>
    <property type="evidence" value="ECO:0007669"/>
    <property type="project" value="UniProtKB-KW"/>
</dbReference>
<evidence type="ECO:0000256" key="4">
    <source>
        <dbReference type="ARBA" id="ARBA00022553"/>
    </source>
</evidence>
<dbReference type="InterPro" id="IPR021996">
    <property type="entry name" value="Fibrinogen_aC"/>
</dbReference>
<dbReference type="PROSITE" id="PS00514">
    <property type="entry name" value="FIBRINOGEN_C_1"/>
    <property type="match status" value="1"/>
</dbReference>
<keyword evidence="9" id="KW-0106">Calcium</keyword>
<evidence type="ECO:0000256" key="9">
    <source>
        <dbReference type="ARBA" id="ARBA00022837"/>
    </source>
</evidence>
<dbReference type="Pfam" id="PF12160">
    <property type="entry name" value="Fibrinogen_aC"/>
    <property type="match status" value="1"/>
</dbReference>
<keyword evidence="14" id="KW-1015">Disulfide bond</keyword>
<evidence type="ECO:0000256" key="15">
    <source>
        <dbReference type="ARBA" id="ARBA00023180"/>
    </source>
</evidence>
<evidence type="ECO:0000256" key="14">
    <source>
        <dbReference type="ARBA" id="ARBA00023157"/>
    </source>
</evidence>
<keyword evidence="13" id="KW-1064">Adaptive immunity</keyword>
<dbReference type="NCBIfam" id="NF040941">
    <property type="entry name" value="GGGWT_bact"/>
    <property type="match status" value="1"/>
</dbReference>
<dbReference type="AlphaFoldDB" id="A0ABD2EQC1"/>
<dbReference type="SUPFAM" id="SSF56496">
    <property type="entry name" value="Fibrinogen C-terminal domain-like"/>
    <property type="match status" value="1"/>
</dbReference>
<keyword evidence="6" id="KW-0356">Hemostasis</keyword>
<keyword evidence="16" id="KW-0379">Hydroxylation</keyword>
<dbReference type="GO" id="GO:0034116">
    <property type="term" value="P:positive regulation of heterotypic cell-cell adhesion"/>
    <property type="evidence" value="ECO:0007669"/>
    <property type="project" value="UniProtKB-ARBA"/>
</dbReference>
<proteinExistence type="predicted"/>
<sequence>MFSVRIVCLVLSVVGTVWTADTGEGEFLAEGGGVRGPRVVEKHSACKDSDWPFCSDEDWNYKCPSGCRMKGLVDEVNQDFTNRINKLRNSLLDYQKNNKDSNSLTRNIMEILRGDFAKASNYDNTYNQVSEDLRSRIEVLKRKVIEKVQHIQLLQNNVRSQLVDMKRLEVDIDIKIRSCKGSCSRALAHQVDLKDYEDQQKQLEQVIAKDLLPSRDRQYLPLIKMSPVPDLIPGEFKSQLQKAPPEWKALTEVQQMRMVLEKPGGGGNARGDSASYGAGSERESPRNPGSAANWNPESSGPESTGNWNPGSSRPGSTGNWNPGSSGSGSTGHWNPGSSGPGTTGNWNPGSSGSGSTGHWNPGNSGPGSTGNQNPGSSGSGSTGYWNPGSSGPGSTGNQNPGSSGSGSTGHWNPGNSGPGSTGNQNPGSSGSGSTRHWTGGSSGSESFRPDSSGYGSTKPTNPDWGTFEKVSGSVTPGTKKEYHTSKLVTSKGEKELLTGNEKVTSGSTTTMRRSCSKTVTKTVTRPDGHKEVTKEVVTSEDGSDCGDAVELPTFTGVGSLDDFRLRHPDEAAFFDTSLPGKTSSSLLSPLFKEFGSKTESMGPESDVFPDVGDTSSRHFGVSEFPSSGKTSSHRKQFVTTSTTYNKGGSTFETKSFKMADEAGSEGDLEDFKGAHGTKTGHARSRPSRDCDDVLQTHPSGAQSGIFNIKLPGSSKIFSVYCDQETSLGGWLLIQQRMDGSLNFNRTWQDYKRGFGSLNDKGEGEFWLGNDYLHLLTYRGSVLRVELEDWAGKGAYAEYHFRVGSEADGYALQISSYEGTAGDALIEGSVEEGTEYTSHNNMKFSTFDRDADQWEENCAEVYGGGWWYNNCQAANLNGVYYPGGSYDPRNNSPYEIENGVVWVPFRGADYSLRAVRMKIRPLVTQ</sequence>
<evidence type="ECO:0000256" key="8">
    <source>
        <dbReference type="ARBA" id="ARBA00022729"/>
    </source>
</evidence>
<dbReference type="CDD" id="cd00087">
    <property type="entry name" value="FReD"/>
    <property type="match status" value="1"/>
</dbReference>
<dbReference type="Gene3D" id="1.20.5.50">
    <property type="match status" value="1"/>
</dbReference>
<dbReference type="InterPro" id="IPR002181">
    <property type="entry name" value="Fibrinogen_a/b/g_C_dom"/>
</dbReference>
<feature type="compositionally biased region" description="Polar residues" evidence="20">
    <location>
        <begin position="290"/>
        <end position="313"/>
    </location>
</feature>
<keyword evidence="4" id="KW-0597">Phosphoprotein</keyword>
<dbReference type="GO" id="GO:0005577">
    <property type="term" value="C:fibrinogen complex"/>
    <property type="evidence" value="ECO:0007669"/>
    <property type="project" value="UniProtKB-ARBA"/>
</dbReference>
<dbReference type="InterPro" id="IPR036056">
    <property type="entry name" value="Fibrinogen-like_C"/>
</dbReference>
<dbReference type="GO" id="GO:0045907">
    <property type="term" value="P:positive regulation of vasoconstriction"/>
    <property type="evidence" value="ECO:0007669"/>
    <property type="project" value="UniProtKB-ARBA"/>
</dbReference>
<dbReference type="FunFam" id="1.20.5.50:FF:000006">
    <property type="entry name" value="Fibrinogen alpha chain"/>
    <property type="match status" value="1"/>
</dbReference>
<evidence type="ECO:0000256" key="11">
    <source>
        <dbReference type="ARBA" id="ARBA00023054"/>
    </source>
</evidence>
<dbReference type="PANTHER" id="PTHR47221">
    <property type="entry name" value="FIBRINOGEN ALPHA CHAIN"/>
    <property type="match status" value="1"/>
</dbReference>
<gene>
    <name evidence="23" type="ORF">WCI35_009461</name>
</gene>
<feature type="chain" id="PRO_5044814923" description="Fibrinogen alpha chain" evidence="21">
    <location>
        <begin position="20"/>
        <end position="924"/>
    </location>
</feature>
<keyword evidence="7" id="KW-0479">Metal-binding</keyword>
<dbReference type="PANTHER" id="PTHR47221:SF3">
    <property type="entry name" value="FIBRINOGEN ALPHA CHAIN"/>
    <property type="match status" value="1"/>
</dbReference>
<dbReference type="SUPFAM" id="SSF58010">
    <property type="entry name" value="Fibrinogen coiled-coil and central regions"/>
    <property type="match status" value="1"/>
</dbReference>
<dbReference type="Gene3D" id="4.10.530.10">
    <property type="entry name" value="Gamma-fibrinogen Carboxyl Terminal Fragment, domain 2"/>
    <property type="match status" value="1"/>
</dbReference>
<keyword evidence="10" id="KW-0391">Immunity</keyword>
<feature type="compositionally biased region" description="Basic and acidic residues" evidence="20">
    <location>
        <begin position="524"/>
        <end position="534"/>
    </location>
</feature>
<evidence type="ECO:0000259" key="22">
    <source>
        <dbReference type="PROSITE" id="PS51406"/>
    </source>
</evidence>
<dbReference type="Gene3D" id="3.90.215.10">
    <property type="entry name" value="Gamma Fibrinogen, chain A, domain 1"/>
    <property type="match status" value="1"/>
</dbReference>
<feature type="domain" description="Fibrinogen C-terminal" evidence="22">
    <location>
        <begin position="681"/>
        <end position="922"/>
    </location>
</feature>
<keyword evidence="11 19" id="KW-0175">Coiled coil</keyword>
<feature type="compositionally biased region" description="Polar residues" evidence="20">
    <location>
        <begin position="501"/>
        <end position="523"/>
    </location>
</feature>
<feature type="compositionally biased region" description="Low complexity" evidence="20">
    <location>
        <begin position="421"/>
        <end position="433"/>
    </location>
</feature>
<feature type="coiled-coil region" evidence="19">
    <location>
        <begin position="151"/>
        <end position="206"/>
    </location>
</feature>
<reference evidence="23 24" key="1">
    <citation type="journal article" date="2024" name="G3 (Bethesda)">
        <title>A hybrid genome assembly of the endangered aye-aye (Daubentonia madagascariensis).</title>
        <authorList>
            <person name="Versoza C.J."/>
            <person name="Pfeifer S.P."/>
        </authorList>
    </citation>
    <scope>NUCLEOTIDE SEQUENCE [LARGE SCALE GENOMIC DNA]</scope>
    <source>
        <strain evidence="23">6821</strain>
    </source>
</reference>
<evidence type="ECO:0000256" key="16">
    <source>
        <dbReference type="ARBA" id="ARBA00023278"/>
    </source>
</evidence>
<dbReference type="SMART" id="SM00186">
    <property type="entry name" value="FBG"/>
    <property type="match status" value="1"/>
</dbReference>
<comment type="caution">
    <text evidence="23">The sequence shown here is derived from an EMBL/GenBank/DDBJ whole genome shotgun (WGS) entry which is preliminary data.</text>
</comment>
<evidence type="ECO:0000256" key="19">
    <source>
        <dbReference type="SAM" id="Coils"/>
    </source>
</evidence>
<evidence type="ECO:0000256" key="18">
    <source>
        <dbReference type="ARBA" id="ARBA00054782"/>
    </source>
</evidence>
<dbReference type="FunFam" id="4.10.530.10:FF:000002">
    <property type="entry name" value="Fibrinogen gamma chain"/>
    <property type="match status" value="1"/>
</dbReference>
<evidence type="ECO:0000256" key="7">
    <source>
        <dbReference type="ARBA" id="ARBA00022723"/>
    </source>
</evidence>
<comment type="subunit">
    <text evidence="17">Heterohexamer; disulfide linked. Contains 2 sets of 3 non-identical chains (alpha, beta and gamma). The 2 heterotrimers are in head to head conformation with the N-termini in a small central domain.</text>
</comment>
<dbReference type="Proteomes" id="UP001610411">
    <property type="component" value="Unassembled WGS sequence"/>
</dbReference>
<evidence type="ECO:0000256" key="1">
    <source>
        <dbReference type="ARBA" id="ARBA00004613"/>
    </source>
</evidence>
<keyword evidence="12" id="KW-0094">Blood coagulation</keyword>
<evidence type="ECO:0000256" key="12">
    <source>
        <dbReference type="ARBA" id="ARBA00023084"/>
    </source>
</evidence>
<dbReference type="FunFam" id="3.90.215.10:FF:000009">
    <property type="entry name" value="Fibrinogen alpha chain"/>
    <property type="match status" value="1"/>
</dbReference>
<keyword evidence="24" id="KW-1185">Reference proteome</keyword>
<dbReference type="InterPro" id="IPR037579">
    <property type="entry name" value="FIB_ANG-like"/>
</dbReference>
<comment type="subcellular location">
    <subcellularLocation>
        <location evidence="1">Secreted</location>
    </subcellularLocation>
</comment>
<evidence type="ECO:0000256" key="3">
    <source>
        <dbReference type="ARBA" id="ARBA00022525"/>
    </source>
</evidence>
<dbReference type="GO" id="GO:0090277">
    <property type="term" value="P:positive regulation of peptide hormone secretion"/>
    <property type="evidence" value="ECO:0007669"/>
    <property type="project" value="UniProtKB-ARBA"/>
</dbReference>
<organism evidence="23 24">
    <name type="scientific">Daubentonia madagascariensis</name>
    <name type="common">Aye-aye</name>
    <name type="synonym">Sciurus madagascariensis</name>
    <dbReference type="NCBI Taxonomy" id="31869"/>
    <lineage>
        <taxon>Eukaryota</taxon>
        <taxon>Metazoa</taxon>
        <taxon>Chordata</taxon>
        <taxon>Craniata</taxon>
        <taxon>Vertebrata</taxon>
        <taxon>Euteleostomi</taxon>
        <taxon>Mammalia</taxon>
        <taxon>Eutheria</taxon>
        <taxon>Euarchontoglires</taxon>
        <taxon>Primates</taxon>
        <taxon>Strepsirrhini</taxon>
        <taxon>Chiromyiformes</taxon>
        <taxon>Daubentoniidae</taxon>
        <taxon>Daubentonia</taxon>
    </lineage>
</organism>
<dbReference type="GO" id="GO:0070527">
    <property type="term" value="P:platelet aggregation"/>
    <property type="evidence" value="ECO:0007669"/>
    <property type="project" value="UniProtKB-ARBA"/>
</dbReference>
<feature type="compositionally biased region" description="Low complexity" evidence="20">
    <location>
        <begin position="314"/>
        <end position="324"/>
    </location>
</feature>
<dbReference type="SMART" id="SM01212">
    <property type="entry name" value="Fib_alpha"/>
    <property type="match status" value="1"/>
</dbReference>
<dbReference type="GO" id="GO:0042730">
    <property type="term" value="P:fibrinolysis"/>
    <property type="evidence" value="ECO:0007669"/>
    <property type="project" value="UniProtKB-ARBA"/>
</dbReference>
<feature type="region of interest" description="Disordered" evidence="20">
    <location>
        <begin position="667"/>
        <end position="689"/>
    </location>
</feature>
<evidence type="ECO:0000256" key="5">
    <source>
        <dbReference type="ARBA" id="ARBA00022588"/>
    </source>
</evidence>